<dbReference type="InterPro" id="IPR036397">
    <property type="entry name" value="RNaseH_sf"/>
</dbReference>
<reference evidence="1 2" key="1">
    <citation type="submission" date="2013-11" db="EMBL/GenBank/DDBJ databases">
        <title>Genome sequencing of Stegodyphus mimosarum.</title>
        <authorList>
            <person name="Bechsgaard J."/>
        </authorList>
    </citation>
    <scope>NUCLEOTIDE SEQUENCE [LARGE SCALE GENOMIC DNA]</scope>
</reference>
<evidence type="ECO:0000313" key="1">
    <source>
        <dbReference type="EMBL" id="KFM56898.1"/>
    </source>
</evidence>
<dbReference type="Proteomes" id="UP000054359">
    <property type="component" value="Unassembled WGS sequence"/>
</dbReference>
<accession>A0A087SVK9</accession>
<gene>
    <name evidence="1" type="ORF">X975_08561</name>
</gene>
<dbReference type="EMBL" id="KK112167">
    <property type="protein sequence ID" value="KFM56898.1"/>
    <property type="molecule type" value="Genomic_DNA"/>
</dbReference>
<name>A0A087SVK9_STEMI</name>
<dbReference type="AlphaFoldDB" id="A0A087SVK9"/>
<sequence>MKFILVYKDHFTKFVLQSLCSKKKKKIDEEIDDHLDIFVTFGAPNILHSNSRREFWNQIINSLCEMCIDIKIFNSKPRCSQSQSSVKQVNQDIENVLATWMETNMTGRIKICSNNEKQSISQGNQIFTLCNYVWLSYEAGTCKKLNTASGILNVYCLKIFVILLLNCIWLKCEGNDA</sequence>
<feature type="non-terminal residue" evidence="1">
    <location>
        <position position="177"/>
    </location>
</feature>
<proteinExistence type="predicted"/>
<keyword evidence="2" id="KW-1185">Reference proteome</keyword>
<dbReference type="Gene3D" id="3.30.420.10">
    <property type="entry name" value="Ribonuclease H-like superfamily/Ribonuclease H"/>
    <property type="match status" value="1"/>
</dbReference>
<evidence type="ECO:0000313" key="2">
    <source>
        <dbReference type="Proteomes" id="UP000054359"/>
    </source>
</evidence>
<organism evidence="1 2">
    <name type="scientific">Stegodyphus mimosarum</name>
    <name type="common">African social velvet spider</name>
    <dbReference type="NCBI Taxonomy" id="407821"/>
    <lineage>
        <taxon>Eukaryota</taxon>
        <taxon>Metazoa</taxon>
        <taxon>Ecdysozoa</taxon>
        <taxon>Arthropoda</taxon>
        <taxon>Chelicerata</taxon>
        <taxon>Arachnida</taxon>
        <taxon>Araneae</taxon>
        <taxon>Araneomorphae</taxon>
        <taxon>Entelegynae</taxon>
        <taxon>Eresoidea</taxon>
        <taxon>Eresidae</taxon>
        <taxon>Stegodyphus</taxon>
    </lineage>
</organism>
<dbReference type="InterPro" id="IPR012337">
    <property type="entry name" value="RNaseH-like_sf"/>
</dbReference>
<dbReference type="SUPFAM" id="SSF53098">
    <property type="entry name" value="Ribonuclease H-like"/>
    <property type="match status" value="1"/>
</dbReference>
<dbReference type="STRING" id="407821.A0A087SVK9"/>
<dbReference type="GO" id="GO:0003676">
    <property type="term" value="F:nucleic acid binding"/>
    <property type="evidence" value="ECO:0007669"/>
    <property type="project" value="InterPro"/>
</dbReference>
<protein>
    <submittedName>
        <fullName evidence="1">KRAB-A domain-containing protein 2</fullName>
    </submittedName>
</protein>
<dbReference type="OrthoDB" id="6433043at2759"/>